<dbReference type="EC" id="3.2.1.14" evidence="3"/>
<dbReference type="Pfam" id="PF00187">
    <property type="entry name" value="Chitin_bind_1"/>
    <property type="match status" value="1"/>
</dbReference>
<dbReference type="PROSITE" id="PS00026">
    <property type="entry name" value="CHIT_BIND_I_1"/>
    <property type="match status" value="1"/>
</dbReference>
<dbReference type="InterPro" id="IPR018371">
    <property type="entry name" value="Chitin-binding_1_CS"/>
</dbReference>
<feature type="domain" description="GH18" evidence="14">
    <location>
        <begin position="130"/>
        <end position="486"/>
    </location>
</feature>
<dbReference type="SUPFAM" id="SSF57016">
    <property type="entry name" value="Plant lectins/antimicrobial peptides"/>
    <property type="match status" value="1"/>
</dbReference>
<keyword evidence="6" id="KW-0146">Chitin degradation</keyword>
<name>A0A9N9L5X1_9HELO</name>
<keyword evidence="4 10" id="KW-0147">Chitin-binding</keyword>
<comment type="caution">
    <text evidence="15">The sequence shown here is derived from an EMBL/GenBank/DDBJ whole genome shotgun (WGS) entry which is preliminary data.</text>
</comment>
<evidence type="ECO:0000256" key="9">
    <source>
        <dbReference type="ARBA" id="ARBA00023326"/>
    </source>
</evidence>
<dbReference type="PROSITE" id="PS51910">
    <property type="entry name" value="GH18_2"/>
    <property type="match status" value="1"/>
</dbReference>
<dbReference type="SUPFAM" id="SSF51445">
    <property type="entry name" value="(Trans)glycosidases"/>
    <property type="match status" value="1"/>
</dbReference>
<dbReference type="InterPro" id="IPR029070">
    <property type="entry name" value="Chitinase_insertion_sf"/>
</dbReference>
<feature type="chain" id="PRO_5040115995" description="chitinase" evidence="12">
    <location>
        <begin position="22"/>
        <end position="537"/>
    </location>
</feature>
<dbReference type="Gene3D" id="3.30.60.10">
    <property type="entry name" value="Endochitinase-like"/>
    <property type="match status" value="1"/>
</dbReference>
<dbReference type="GO" id="GO:0008843">
    <property type="term" value="F:endochitinase activity"/>
    <property type="evidence" value="ECO:0007669"/>
    <property type="project" value="UniProtKB-EC"/>
</dbReference>
<keyword evidence="16" id="KW-1185">Reference proteome</keyword>
<evidence type="ECO:0000256" key="1">
    <source>
        <dbReference type="ARBA" id="ARBA00000822"/>
    </source>
</evidence>
<evidence type="ECO:0000256" key="6">
    <source>
        <dbReference type="ARBA" id="ARBA00023024"/>
    </source>
</evidence>
<keyword evidence="8 11" id="KW-0326">Glycosidase</keyword>
<keyword evidence="9" id="KW-0624">Polysaccharide degradation</keyword>
<dbReference type="InterPro" id="IPR017853">
    <property type="entry name" value="GH"/>
</dbReference>
<feature type="disulfide bond" evidence="10">
    <location>
        <begin position="99"/>
        <end position="113"/>
    </location>
</feature>
<feature type="disulfide bond" evidence="10">
    <location>
        <begin position="94"/>
        <end position="106"/>
    </location>
</feature>
<evidence type="ECO:0000313" key="15">
    <source>
        <dbReference type="EMBL" id="CAG8960671.1"/>
    </source>
</evidence>
<dbReference type="PANTHER" id="PTHR11177:SF333">
    <property type="entry name" value="CHITINASE"/>
    <property type="match status" value="1"/>
</dbReference>
<dbReference type="PANTHER" id="PTHR11177">
    <property type="entry name" value="CHITINASE"/>
    <property type="match status" value="1"/>
</dbReference>
<evidence type="ECO:0000256" key="2">
    <source>
        <dbReference type="ARBA" id="ARBA00008682"/>
    </source>
</evidence>
<keyword evidence="10" id="KW-1015">Disulfide bond</keyword>
<organism evidence="15 16">
    <name type="scientific">Hymenoscyphus fraxineus</name>
    <dbReference type="NCBI Taxonomy" id="746836"/>
    <lineage>
        <taxon>Eukaryota</taxon>
        <taxon>Fungi</taxon>
        <taxon>Dikarya</taxon>
        <taxon>Ascomycota</taxon>
        <taxon>Pezizomycotina</taxon>
        <taxon>Leotiomycetes</taxon>
        <taxon>Helotiales</taxon>
        <taxon>Helotiaceae</taxon>
        <taxon>Hymenoscyphus</taxon>
    </lineage>
</organism>
<dbReference type="Proteomes" id="UP000696280">
    <property type="component" value="Unassembled WGS sequence"/>
</dbReference>
<dbReference type="Gene3D" id="3.20.20.80">
    <property type="entry name" value="Glycosidases"/>
    <property type="match status" value="1"/>
</dbReference>
<dbReference type="SUPFAM" id="SSF54556">
    <property type="entry name" value="Chitinase insertion domain"/>
    <property type="match status" value="1"/>
</dbReference>
<evidence type="ECO:0000256" key="7">
    <source>
        <dbReference type="ARBA" id="ARBA00023277"/>
    </source>
</evidence>
<gene>
    <name evidence="15" type="ORF">HYFRA_00013439</name>
</gene>
<dbReference type="InterPro" id="IPR001223">
    <property type="entry name" value="Glyco_hydro18_cat"/>
</dbReference>
<dbReference type="GO" id="GO:0006032">
    <property type="term" value="P:chitin catabolic process"/>
    <property type="evidence" value="ECO:0007669"/>
    <property type="project" value="UniProtKB-KW"/>
</dbReference>
<evidence type="ECO:0000256" key="10">
    <source>
        <dbReference type="PROSITE-ProRule" id="PRU00261"/>
    </source>
</evidence>
<dbReference type="InterPro" id="IPR001579">
    <property type="entry name" value="Glyco_hydro_18_chit_AS"/>
</dbReference>
<comment type="caution">
    <text evidence="10">Lacks conserved residue(s) required for the propagation of feature annotation.</text>
</comment>
<evidence type="ECO:0000256" key="3">
    <source>
        <dbReference type="ARBA" id="ARBA00012729"/>
    </source>
</evidence>
<keyword evidence="12" id="KW-0732">Signal</keyword>
<keyword evidence="5 11" id="KW-0378">Hydrolase</keyword>
<dbReference type="PROSITE" id="PS01095">
    <property type="entry name" value="GH18_1"/>
    <property type="match status" value="1"/>
</dbReference>
<protein>
    <recommendedName>
        <fullName evidence="3">chitinase</fullName>
        <ecNumber evidence="3">3.2.1.14</ecNumber>
    </recommendedName>
</protein>
<dbReference type="Pfam" id="PF00704">
    <property type="entry name" value="Glyco_hydro_18"/>
    <property type="match status" value="1"/>
</dbReference>
<evidence type="ECO:0000256" key="5">
    <source>
        <dbReference type="ARBA" id="ARBA00022801"/>
    </source>
</evidence>
<evidence type="ECO:0000256" key="4">
    <source>
        <dbReference type="ARBA" id="ARBA00022669"/>
    </source>
</evidence>
<dbReference type="SMART" id="SM00270">
    <property type="entry name" value="ChtBD1"/>
    <property type="match status" value="1"/>
</dbReference>
<dbReference type="InterPro" id="IPR050314">
    <property type="entry name" value="Glycosyl_Hydrlase_18"/>
</dbReference>
<keyword evidence="7" id="KW-0119">Carbohydrate metabolism</keyword>
<dbReference type="InterPro" id="IPR036861">
    <property type="entry name" value="Endochitinase-like_sf"/>
</dbReference>
<dbReference type="AlphaFoldDB" id="A0A9N9L5X1"/>
<reference evidence="15" key="1">
    <citation type="submission" date="2021-07" db="EMBL/GenBank/DDBJ databases">
        <authorList>
            <person name="Durling M."/>
        </authorList>
    </citation>
    <scope>NUCLEOTIDE SEQUENCE</scope>
</reference>
<feature type="domain" description="Chitin-binding type-1" evidence="13">
    <location>
        <begin position="69"/>
        <end position="125"/>
    </location>
</feature>
<evidence type="ECO:0000256" key="8">
    <source>
        <dbReference type="ARBA" id="ARBA00023295"/>
    </source>
</evidence>
<dbReference type="PROSITE" id="PS50941">
    <property type="entry name" value="CHIT_BIND_I_2"/>
    <property type="match status" value="1"/>
</dbReference>
<evidence type="ECO:0000259" key="14">
    <source>
        <dbReference type="PROSITE" id="PS51910"/>
    </source>
</evidence>
<dbReference type="SMART" id="SM00636">
    <property type="entry name" value="Glyco_18"/>
    <property type="match status" value="1"/>
</dbReference>
<accession>A0A9N9L5X1</accession>
<dbReference type="CDD" id="cd00035">
    <property type="entry name" value="ChtBD1"/>
    <property type="match status" value="1"/>
</dbReference>
<comment type="catalytic activity">
    <reaction evidence="1">
        <text>Random endo-hydrolysis of N-acetyl-beta-D-glucosaminide (1-&gt;4)-beta-linkages in chitin and chitodextrins.</text>
        <dbReference type="EC" id="3.2.1.14"/>
    </reaction>
</comment>
<evidence type="ECO:0000259" key="13">
    <source>
        <dbReference type="PROSITE" id="PS50941"/>
    </source>
</evidence>
<dbReference type="GO" id="GO:0008061">
    <property type="term" value="F:chitin binding"/>
    <property type="evidence" value="ECO:0007669"/>
    <property type="project" value="UniProtKB-UniRule"/>
</dbReference>
<evidence type="ECO:0000256" key="12">
    <source>
        <dbReference type="SAM" id="SignalP"/>
    </source>
</evidence>
<dbReference type="EMBL" id="CAJVRL010000102">
    <property type="protein sequence ID" value="CAG8960671.1"/>
    <property type="molecule type" value="Genomic_DNA"/>
</dbReference>
<dbReference type="Gene3D" id="3.10.50.10">
    <property type="match status" value="1"/>
</dbReference>
<evidence type="ECO:0000256" key="11">
    <source>
        <dbReference type="RuleBase" id="RU000489"/>
    </source>
</evidence>
<dbReference type="GO" id="GO:0000272">
    <property type="term" value="P:polysaccharide catabolic process"/>
    <property type="evidence" value="ECO:0007669"/>
    <property type="project" value="UniProtKB-KW"/>
</dbReference>
<comment type="similarity">
    <text evidence="2">Belongs to the glycosyl hydrolase 18 family. Chitinase class V subfamily.</text>
</comment>
<dbReference type="InterPro" id="IPR011583">
    <property type="entry name" value="Chitinase_II/V-like_cat"/>
</dbReference>
<dbReference type="OrthoDB" id="73875at2759"/>
<dbReference type="InterPro" id="IPR001002">
    <property type="entry name" value="Chitin-bd_1"/>
</dbReference>
<proteinExistence type="inferred from homology"/>
<sequence>MREPTYFLFFVFLGIISRAVCDDNPCNADNPCIEGCCSSSSNVCGYGPNYCGLDYCIANASTNGTCAHLSECDPGVNPGWGTTWGSDYASATTCPLHVCCSEYGFCGTAPDFCGDSSVAEPVCDGSSATQRTIGYYEGWNLERTCQTMEPEDIPIGGYTHLNFAFLFIDPDTYTVTPMEPSQEALYSRVVALKKKKSTLEVWISIGGWSFNDPGRTQTTFGRLAASTSLQSTFFASLLKFLDTYGFDGVDLDWEYPGADDRGGTDADYKNYVSFLANLRSTLDNAGKRYGLSLTLPSSYWYLKHFDLVNLSKSIDWFNMMTYDLHGGWDADDPWIGSIVNSHTNLTEIQSAMDLLWRNDIHPSQVVMGLGFYGRSFTINDTSCTMAGCPFSAPGIAGPCTANSGTLSFSEIEAILDDESRGAVKTYDSTAAVQIVVYDTNQWVSYDDWRSFETKMDWANSHCIGGTMVWAVSLDSDGTATNGLTSATDLYPGDNGSSGGEDDIYIGPDLWTNETHQISCEPPCTMILPPFPLATPAT</sequence>
<feature type="non-terminal residue" evidence="15">
    <location>
        <position position="1"/>
    </location>
</feature>
<evidence type="ECO:0000313" key="16">
    <source>
        <dbReference type="Proteomes" id="UP000696280"/>
    </source>
</evidence>
<feature type="signal peptide" evidence="12">
    <location>
        <begin position="1"/>
        <end position="21"/>
    </location>
</feature>